<reference evidence="2 3" key="1">
    <citation type="submission" date="2016-10" db="EMBL/GenBank/DDBJ databases">
        <authorList>
            <person name="de Groot N.N."/>
        </authorList>
    </citation>
    <scope>NUCLEOTIDE SEQUENCE [LARGE SCALE GENOMIC DNA]</scope>
    <source>
        <strain evidence="2 3">CGMCC 4.3143</strain>
    </source>
</reference>
<dbReference type="OrthoDB" id="9816296at2"/>
<dbReference type="InterPro" id="IPR039538">
    <property type="entry name" value="BetI_C"/>
</dbReference>
<proteinExistence type="predicted"/>
<dbReference type="Gene3D" id="1.10.357.10">
    <property type="entry name" value="Tetracycline Repressor, domain 2"/>
    <property type="match status" value="1"/>
</dbReference>
<dbReference type="RefSeq" id="WP_093085254.1">
    <property type="nucleotide sequence ID" value="NZ_FNBE01000010.1"/>
</dbReference>
<sequence>MRHCFDSVEQMLVAAAAEVISRVTARLDVHRAALDAGTDRAVVAERMIAELLPWDAVSTRETAVWLEFALAARTTPAYRATAELLHAGVRQLARRIVESRVPEEWVAVEAERLASLVDGLGFAGTLHPAALSPETARAVVRRHLDPLGKK</sequence>
<feature type="domain" description="BetI-type transcriptional repressor C-terminal" evidence="1">
    <location>
        <begin position="45"/>
        <end position="146"/>
    </location>
</feature>
<dbReference type="SUPFAM" id="SSF48498">
    <property type="entry name" value="Tetracyclin repressor-like, C-terminal domain"/>
    <property type="match status" value="1"/>
</dbReference>
<name>A0A1G7SSH8_PSEOR</name>
<protein>
    <submittedName>
        <fullName evidence="2">Transcriptional regulator, TetR family</fullName>
    </submittedName>
</protein>
<keyword evidence="3" id="KW-1185">Reference proteome</keyword>
<gene>
    <name evidence="2" type="ORF">SAMN05216377_11067</name>
</gene>
<evidence type="ECO:0000259" key="1">
    <source>
        <dbReference type="Pfam" id="PF13977"/>
    </source>
</evidence>
<dbReference type="Pfam" id="PF13977">
    <property type="entry name" value="TetR_C_6"/>
    <property type="match status" value="1"/>
</dbReference>
<dbReference type="Proteomes" id="UP000198967">
    <property type="component" value="Unassembled WGS sequence"/>
</dbReference>
<organism evidence="2 3">
    <name type="scientific">Pseudonocardia oroxyli</name>
    <dbReference type="NCBI Taxonomy" id="366584"/>
    <lineage>
        <taxon>Bacteria</taxon>
        <taxon>Bacillati</taxon>
        <taxon>Actinomycetota</taxon>
        <taxon>Actinomycetes</taxon>
        <taxon>Pseudonocardiales</taxon>
        <taxon>Pseudonocardiaceae</taxon>
        <taxon>Pseudonocardia</taxon>
    </lineage>
</organism>
<dbReference type="EMBL" id="FNBE01000010">
    <property type="protein sequence ID" value="SDG25399.1"/>
    <property type="molecule type" value="Genomic_DNA"/>
</dbReference>
<evidence type="ECO:0000313" key="3">
    <source>
        <dbReference type="Proteomes" id="UP000198967"/>
    </source>
</evidence>
<dbReference type="STRING" id="366584.SAMN05216377_11067"/>
<accession>A0A1G7SSH8</accession>
<dbReference type="InterPro" id="IPR036271">
    <property type="entry name" value="Tet_transcr_reg_TetR-rel_C_sf"/>
</dbReference>
<evidence type="ECO:0000313" key="2">
    <source>
        <dbReference type="EMBL" id="SDG25399.1"/>
    </source>
</evidence>
<dbReference type="AlphaFoldDB" id="A0A1G7SSH8"/>